<organism evidence="1 2">
    <name type="scientific">Cricetulus griseus</name>
    <name type="common">Chinese hamster</name>
    <name type="synonym">Cricetulus barabensis griseus</name>
    <dbReference type="NCBI Taxonomy" id="10029"/>
    <lineage>
        <taxon>Eukaryota</taxon>
        <taxon>Metazoa</taxon>
        <taxon>Chordata</taxon>
        <taxon>Craniata</taxon>
        <taxon>Vertebrata</taxon>
        <taxon>Euteleostomi</taxon>
        <taxon>Mammalia</taxon>
        <taxon>Eutheria</taxon>
        <taxon>Euarchontoglires</taxon>
        <taxon>Glires</taxon>
        <taxon>Rodentia</taxon>
        <taxon>Myomorpha</taxon>
        <taxon>Muroidea</taxon>
        <taxon>Cricetidae</taxon>
        <taxon>Cricetinae</taxon>
        <taxon>Cricetulus</taxon>
    </lineage>
</organism>
<proteinExistence type="predicted"/>
<dbReference type="EMBL" id="JH002436">
    <property type="protein sequence ID" value="EGW13668.1"/>
    <property type="molecule type" value="Genomic_DNA"/>
</dbReference>
<evidence type="ECO:0000313" key="1">
    <source>
        <dbReference type="EMBL" id="EGW13668.1"/>
    </source>
</evidence>
<name>G3IFR2_CRIGR</name>
<evidence type="ECO:0000313" key="2">
    <source>
        <dbReference type="Proteomes" id="UP000001075"/>
    </source>
</evidence>
<accession>G3IFR2</accession>
<dbReference type="Proteomes" id="UP000001075">
    <property type="component" value="Unassembled WGS sequence"/>
</dbReference>
<dbReference type="InParanoid" id="G3IFR2"/>
<reference evidence="2" key="1">
    <citation type="journal article" date="2011" name="Nat. Biotechnol.">
        <title>The genomic sequence of the Chinese hamster ovary (CHO)-K1 cell line.</title>
        <authorList>
            <person name="Xu X."/>
            <person name="Nagarajan H."/>
            <person name="Lewis N.E."/>
            <person name="Pan S."/>
            <person name="Cai Z."/>
            <person name="Liu X."/>
            <person name="Chen W."/>
            <person name="Xie M."/>
            <person name="Wang W."/>
            <person name="Hammond S."/>
            <person name="Andersen M.R."/>
            <person name="Neff N."/>
            <person name="Passarelli B."/>
            <person name="Koh W."/>
            <person name="Fan H.C."/>
            <person name="Wang J."/>
            <person name="Gui Y."/>
            <person name="Lee K.H."/>
            <person name="Betenbaugh M.J."/>
            <person name="Quake S.R."/>
            <person name="Famili I."/>
            <person name="Palsson B.O."/>
            <person name="Wang J."/>
        </authorList>
    </citation>
    <scope>NUCLEOTIDE SEQUENCE [LARGE SCALE GENOMIC DNA]</scope>
    <source>
        <strain evidence="2">CHO K1 cell line</strain>
    </source>
</reference>
<dbReference type="AlphaFoldDB" id="G3IFR2"/>
<gene>
    <name evidence="1" type="ORF">I79_022585</name>
</gene>
<protein>
    <submittedName>
        <fullName evidence="1">Uncharacterized protein</fullName>
    </submittedName>
</protein>
<sequence length="53" mass="6328">MNQKFPVWLKYATSSAVFIAEREVEIRSSTRGKMTKEILKDYKTILRNKYQET</sequence>